<dbReference type="OrthoDB" id="269227at2759"/>
<dbReference type="Proteomes" id="UP000800092">
    <property type="component" value="Unassembled WGS sequence"/>
</dbReference>
<evidence type="ECO:0000256" key="4">
    <source>
        <dbReference type="SAM" id="MobiDB-lite"/>
    </source>
</evidence>
<dbReference type="InterPro" id="IPR036188">
    <property type="entry name" value="FAD/NAD-bd_sf"/>
</dbReference>
<dbReference type="AlphaFoldDB" id="A0A6A6HJ31"/>
<dbReference type="Gene3D" id="3.50.50.60">
    <property type="entry name" value="FAD/NAD(P)-binding domain"/>
    <property type="match status" value="1"/>
</dbReference>
<gene>
    <name evidence="6" type="ORF">EV356DRAFT_510451</name>
</gene>
<dbReference type="InterPro" id="IPR012132">
    <property type="entry name" value="GMC_OxRdtase"/>
</dbReference>
<name>A0A6A6HJ31_VIRVR</name>
<feature type="active site" description="Proton donor" evidence="3">
    <location>
        <position position="458"/>
    </location>
</feature>
<dbReference type="PIRSF" id="PIRSF000137">
    <property type="entry name" value="Alcohol_oxidase"/>
    <property type="match status" value="1"/>
</dbReference>
<dbReference type="GO" id="GO:0016614">
    <property type="term" value="F:oxidoreductase activity, acting on CH-OH group of donors"/>
    <property type="evidence" value="ECO:0007669"/>
    <property type="project" value="InterPro"/>
</dbReference>
<evidence type="ECO:0000313" key="6">
    <source>
        <dbReference type="EMBL" id="KAF2237533.1"/>
    </source>
</evidence>
<feature type="active site" description="Proton acceptor" evidence="3">
    <location>
        <position position="502"/>
    </location>
</feature>
<dbReference type="PROSITE" id="PS00624">
    <property type="entry name" value="GMC_OXRED_2"/>
    <property type="match status" value="1"/>
</dbReference>
<dbReference type="Gene3D" id="3.30.560.10">
    <property type="entry name" value="Glucose Oxidase, domain 3"/>
    <property type="match status" value="1"/>
</dbReference>
<dbReference type="GO" id="GO:0044550">
    <property type="term" value="P:secondary metabolite biosynthetic process"/>
    <property type="evidence" value="ECO:0007669"/>
    <property type="project" value="TreeGrafter"/>
</dbReference>
<proteinExistence type="inferred from homology"/>
<dbReference type="EMBL" id="ML991779">
    <property type="protein sequence ID" value="KAF2237533.1"/>
    <property type="molecule type" value="Genomic_DNA"/>
</dbReference>
<reference evidence="6" key="1">
    <citation type="journal article" date="2020" name="Stud. Mycol.">
        <title>101 Dothideomycetes genomes: a test case for predicting lifestyles and emergence of pathogens.</title>
        <authorList>
            <person name="Haridas S."/>
            <person name="Albert R."/>
            <person name="Binder M."/>
            <person name="Bloem J."/>
            <person name="Labutti K."/>
            <person name="Salamov A."/>
            <person name="Andreopoulos B."/>
            <person name="Baker S."/>
            <person name="Barry K."/>
            <person name="Bills G."/>
            <person name="Bluhm B."/>
            <person name="Cannon C."/>
            <person name="Castanera R."/>
            <person name="Culley D."/>
            <person name="Daum C."/>
            <person name="Ezra D."/>
            <person name="Gonzalez J."/>
            <person name="Henrissat B."/>
            <person name="Kuo A."/>
            <person name="Liang C."/>
            <person name="Lipzen A."/>
            <person name="Lutzoni F."/>
            <person name="Magnuson J."/>
            <person name="Mondo S."/>
            <person name="Nolan M."/>
            <person name="Ohm R."/>
            <person name="Pangilinan J."/>
            <person name="Park H.-J."/>
            <person name="Ramirez L."/>
            <person name="Alfaro M."/>
            <person name="Sun H."/>
            <person name="Tritt A."/>
            <person name="Yoshinaga Y."/>
            <person name="Zwiers L.-H."/>
            <person name="Turgeon B."/>
            <person name="Goodwin S."/>
            <person name="Spatafora J."/>
            <person name="Crous P."/>
            <person name="Grigoriev I."/>
        </authorList>
    </citation>
    <scope>NUCLEOTIDE SEQUENCE</scope>
    <source>
        <strain evidence="6">Tuck. ex Michener</strain>
    </source>
</reference>
<organism evidence="6 7">
    <name type="scientific">Viridothelium virens</name>
    <name type="common">Speckled blister lichen</name>
    <name type="synonym">Trypethelium virens</name>
    <dbReference type="NCBI Taxonomy" id="1048519"/>
    <lineage>
        <taxon>Eukaryota</taxon>
        <taxon>Fungi</taxon>
        <taxon>Dikarya</taxon>
        <taxon>Ascomycota</taxon>
        <taxon>Pezizomycotina</taxon>
        <taxon>Dothideomycetes</taxon>
        <taxon>Dothideomycetes incertae sedis</taxon>
        <taxon>Trypetheliales</taxon>
        <taxon>Trypetheliaceae</taxon>
        <taxon>Viridothelium</taxon>
    </lineage>
</organism>
<dbReference type="PANTHER" id="PTHR11552:SF138">
    <property type="entry name" value="DEHYDROGENASE PKFF-RELATED"/>
    <property type="match status" value="1"/>
</dbReference>
<keyword evidence="7" id="KW-1185">Reference proteome</keyword>
<protein>
    <submittedName>
        <fullName evidence="6">GMC oxidoreductase</fullName>
    </submittedName>
</protein>
<evidence type="ECO:0000256" key="3">
    <source>
        <dbReference type="PIRSR" id="PIRSR000137-1"/>
    </source>
</evidence>
<accession>A0A6A6HJ31</accession>
<comment type="similarity">
    <text evidence="1">Belongs to the GMC oxidoreductase family.</text>
</comment>
<feature type="domain" description="Glucose-methanol-choline oxidoreductase N-terminal" evidence="5">
    <location>
        <begin position="230"/>
        <end position="244"/>
    </location>
</feature>
<dbReference type="Pfam" id="PF05199">
    <property type="entry name" value="GMC_oxred_C"/>
    <property type="match status" value="1"/>
</dbReference>
<dbReference type="SUPFAM" id="SSF51905">
    <property type="entry name" value="FAD/NAD(P)-binding domain"/>
    <property type="match status" value="1"/>
</dbReference>
<evidence type="ECO:0000313" key="7">
    <source>
        <dbReference type="Proteomes" id="UP000800092"/>
    </source>
</evidence>
<evidence type="ECO:0000259" key="5">
    <source>
        <dbReference type="PROSITE" id="PS00624"/>
    </source>
</evidence>
<dbReference type="PANTHER" id="PTHR11552">
    <property type="entry name" value="GLUCOSE-METHANOL-CHOLINE GMC OXIDOREDUCTASE"/>
    <property type="match status" value="1"/>
</dbReference>
<sequence>MVVDGQPATPQPLVDWSLVTQPQPGLDGRLIHYTQGKTFGGGSSRNYMAYHRGTVGTFDQWADLLGDSTYAWKNILPYFEKSVRFTPPNPDKLGSETAAFIEHDPDAFSSSGGPLQVSYSSYYQPQSPFVKKAFQQLGMAPIDGLNSGKLMGYADATLTIDPKDGTRSSSHTSFLAEVLNSPRINLQVYHNTFATKILFDNDKKATNVKVSTAGSEYVLSARKEVILSAGAFKSPQLLMLSGIGPAATLHEFGIPVISDLPGVGQNMWDQPLFGVVSKVNVTTGTALQTKPKYMDRALREFLRDGSGPLSSPYYDALGWEKIPEPLRSELSDLSLTTLSNFPEDWPELEFLPMAAQLAPISPDDPNMYSSMFIVNVAPLSRGNVTLASADPFQNPLVSPNWLVDKTDQEVCIAGIKRARQALAATGITVGEEVAPGPDVQSNEEVLAYLRQTTIPIHHASATNRMGKEGDKMRVLNSQAKVLGVKGLRVVDASSFPNSPPGHIQSTVYMLAEKIADNIKEERRNTESESMGFYQGSKQGVSRDSGEVMDHFTHHEEL</sequence>
<feature type="region of interest" description="Disordered" evidence="4">
    <location>
        <begin position="521"/>
        <end position="544"/>
    </location>
</feature>
<dbReference type="InterPro" id="IPR007867">
    <property type="entry name" value="GMC_OxRtase_C"/>
</dbReference>
<evidence type="ECO:0000256" key="1">
    <source>
        <dbReference type="ARBA" id="ARBA00010790"/>
    </source>
</evidence>
<dbReference type="SUPFAM" id="SSF54373">
    <property type="entry name" value="FAD-linked reductases, C-terminal domain"/>
    <property type="match status" value="1"/>
</dbReference>
<dbReference type="GO" id="GO:0050660">
    <property type="term" value="F:flavin adenine dinucleotide binding"/>
    <property type="evidence" value="ECO:0007669"/>
    <property type="project" value="InterPro"/>
</dbReference>
<evidence type="ECO:0000256" key="2">
    <source>
        <dbReference type="ARBA" id="ARBA00023180"/>
    </source>
</evidence>
<keyword evidence="2" id="KW-0325">Glycoprotein</keyword>
<dbReference type="InterPro" id="IPR000172">
    <property type="entry name" value="GMC_OxRdtase_N"/>
</dbReference>
<dbReference type="Pfam" id="PF00732">
    <property type="entry name" value="GMC_oxred_N"/>
    <property type="match status" value="1"/>
</dbReference>